<evidence type="ECO:0000256" key="8">
    <source>
        <dbReference type="SAM" id="Phobius"/>
    </source>
</evidence>
<dbReference type="InterPro" id="IPR000060">
    <property type="entry name" value="BCCT_transptr"/>
</dbReference>
<evidence type="ECO:0000256" key="1">
    <source>
        <dbReference type="ARBA" id="ARBA00004651"/>
    </source>
</evidence>
<dbReference type="Proteomes" id="UP000003160">
    <property type="component" value="Unassembled WGS sequence"/>
</dbReference>
<comment type="subcellular location">
    <subcellularLocation>
        <location evidence="1">Cell membrane</location>
        <topology evidence="1">Multi-pass membrane protein</topology>
    </subcellularLocation>
</comment>
<feature type="transmembrane region" description="Helical" evidence="8">
    <location>
        <begin position="189"/>
        <end position="208"/>
    </location>
</feature>
<feature type="transmembrane region" description="Helical" evidence="8">
    <location>
        <begin position="447"/>
        <end position="465"/>
    </location>
</feature>
<feature type="transmembrane region" description="Helical" evidence="8">
    <location>
        <begin position="20"/>
        <end position="41"/>
    </location>
</feature>
<dbReference type="OrthoDB" id="9775735at2"/>
<keyword evidence="6 8" id="KW-1133">Transmembrane helix</keyword>
<feature type="transmembrane region" description="Helical" evidence="8">
    <location>
        <begin position="53"/>
        <end position="72"/>
    </location>
</feature>
<protein>
    <submittedName>
        <fullName evidence="9">Transporter, betaine/carnitine/choline family</fullName>
    </submittedName>
</protein>
<feature type="transmembrane region" description="Helical" evidence="8">
    <location>
        <begin position="92"/>
        <end position="112"/>
    </location>
</feature>
<dbReference type="HOGENOM" id="CLU_010118_3_1_10"/>
<dbReference type="NCBIfam" id="TIGR00842">
    <property type="entry name" value="bcct"/>
    <property type="match status" value="1"/>
</dbReference>
<dbReference type="PANTHER" id="PTHR30047">
    <property type="entry name" value="HIGH-AFFINITY CHOLINE TRANSPORT PROTEIN-RELATED"/>
    <property type="match status" value="1"/>
</dbReference>
<dbReference type="InterPro" id="IPR018093">
    <property type="entry name" value="BCCT_CS"/>
</dbReference>
<evidence type="ECO:0000313" key="9">
    <source>
        <dbReference type="EMBL" id="EFA43241.1"/>
    </source>
</evidence>
<feature type="transmembrane region" description="Helical" evidence="8">
    <location>
        <begin position="472"/>
        <end position="492"/>
    </location>
</feature>
<comment type="similarity">
    <text evidence="2">Belongs to the BCCT transporter (TC 2.A.15) family.</text>
</comment>
<reference evidence="9 10" key="1">
    <citation type="submission" date="2009-10" db="EMBL/GenBank/DDBJ databases">
        <authorList>
            <person name="Qin X."/>
            <person name="Bachman B."/>
            <person name="Battles P."/>
            <person name="Bell A."/>
            <person name="Bess C."/>
            <person name="Bickham C."/>
            <person name="Chaboub L."/>
            <person name="Chen D."/>
            <person name="Coyle M."/>
            <person name="Deiros D.R."/>
            <person name="Dinh H."/>
            <person name="Forbes L."/>
            <person name="Fowler G."/>
            <person name="Francisco L."/>
            <person name="Fu Q."/>
            <person name="Gubbala S."/>
            <person name="Hale W."/>
            <person name="Han Y."/>
            <person name="Hemphill L."/>
            <person name="Highlander S.K."/>
            <person name="Hirani K."/>
            <person name="Hogues M."/>
            <person name="Jackson L."/>
            <person name="Jakkamsetti A."/>
            <person name="Javaid M."/>
            <person name="Jiang H."/>
            <person name="Korchina V."/>
            <person name="Kovar C."/>
            <person name="Lara F."/>
            <person name="Lee S."/>
            <person name="Mata R."/>
            <person name="Mathew T."/>
            <person name="Moen C."/>
            <person name="Morales K."/>
            <person name="Munidasa M."/>
            <person name="Nazareth L."/>
            <person name="Ngo R."/>
            <person name="Nguyen L."/>
            <person name="Okwuonu G."/>
            <person name="Ongeri F."/>
            <person name="Patil S."/>
            <person name="Petrosino J."/>
            <person name="Pham C."/>
            <person name="Pham P."/>
            <person name="Pu L.-L."/>
            <person name="Puazo M."/>
            <person name="Raj R."/>
            <person name="Reid J."/>
            <person name="Rouhana J."/>
            <person name="Saada N."/>
            <person name="Shang Y."/>
            <person name="Simmons D."/>
            <person name="Thornton R."/>
            <person name="Warren J."/>
            <person name="Weissenberger G."/>
            <person name="Zhang J."/>
            <person name="Zhang L."/>
            <person name="Zhou C."/>
            <person name="Zhu D."/>
            <person name="Muzny D."/>
            <person name="Worley K."/>
            <person name="Gibbs R."/>
        </authorList>
    </citation>
    <scope>NUCLEOTIDE SEQUENCE [LARGE SCALE GENOMIC DNA]</scope>
    <source>
        <strain evidence="9 10">DSM 17361</strain>
    </source>
</reference>
<evidence type="ECO:0000256" key="3">
    <source>
        <dbReference type="ARBA" id="ARBA00022448"/>
    </source>
</evidence>
<name>D1PZH2_9BACT</name>
<dbReference type="PROSITE" id="PS01303">
    <property type="entry name" value="BCCT"/>
    <property type="match status" value="1"/>
</dbReference>
<dbReference type="EMBL" id="ACKS01000084">
    <property type="protein sequence ID" value="EFA43241.1"/>
    <property type="molecule type" value="Genomic_DNA"/>
</dbReference>
<proteinExistence type="inferred from homology"/>
<feature type="transmembrane region" description="Helical" evidence="8">
    <location>
        <begin position="228"/>
        <end position="250"/>
    </location>
</feature>
<keyword evidence="10" id="KW-1185">Reference proteome</keyword>
<dbReference type="AlphaFoldDB" id="D1PZH2"/>
<dbReference type="GO" id="GO:0022857">
    <property type="term" value="F:transmembrane transporter activity"/>
    <property type="evidence" value="ECO:0007669"/>
    <property type="project" value="InterPro"/>
</dbReference>
<keyword evidence="7 8" id="KW-0472">Membrane</keyword>
<feature type="transmembrane region" description="Helical" evidence="8">
    <location>
        <begin position="349"/>
        <end position="372"/>
    </location>
</feature>
<keyword evidence="5 8" id="KW-0812">Transmembrane</keyword>
<feature type="transmembrane region" description="Helical" evidence="8">
    <location>
        <begin position="407"/>
        <end position="427"/>
    </location>
</feature>
<dbReference type="eggNOG" id="COG1292">
    <property type="taxonomic scope" value="Bacteria"/>
</dbReference>
<dbReference type="RefSeq" id="WP_007174460.1">
    <property type="nucleotide sequence ID" value="NZ_GG704781.1"/>
</dbReference>
<gene>
    <name evidence="9" type="primary">opuD</name>
    <name evidence="9" type="ORF">HMPREF0645_2357</name>
</gene>
<dbReference type="PANTHER" id="PTHR30047:SF7">
    <property type="entry name" value="HIGH-AFFINITY CHOLINE TRANSPORT PROTEIN"/>
    <property type="match status" value="1"/>
</dbReference>
<feature type="transmembrane region" description="Helical" evidence="8">
    <location>
        <begin position="139"/>
        <end position="162"/>
    </location>
</feature>
<accession>D1PZH2</accession>
<dbReference type="Pfam" id="PF02028">
    <property type="entry name" value="BCCT"/>
    <property type="match status" value="1"/>
</dbReference>
<keyword evidence="3" id="KW-0813">Transport</keyword>
<feature type="transmembrane region" description="Helical" evidence="8">
    <location>
        <begin position="319"/>
        <end position="337"/>
    </location>
</feature>
<sequence length="670" mass="75020">MIFFPKIKTTLTREVALPGLVVLFSLTLLCAIFPAQLGAALNAVQNWVYTNLSWLYILLVSFFFILLMIMAFSKIGNIRLGADNSSPQYGFFSWISMLFAAGMGIGLMYFGIAEPMSHYVDPALPTVANPAKEAQMATFFHWGLHAWGVYAILGLILAYFSFRYKLPLSIRSGLYPLIKDRINGPIGHTVDVFALVSTFFGVATSLGFGVVQLNAGLVHLGVLSESNFLFQCIIIVLVSSVAIGSAVAGVSKGVKRLSEINLTMAILLLIFVLLLGPTTFLLSAFSEGIGHYINRFADLTFNTFAFEVDGLGWFTNWTVMYWAWWISWSPFVGLFIARISKGRTIREYILAVLLVPSLFIFLWMTVFGNGAIYFDMHVANGALSALASNPDVLLFAFLEQFPLAKPLCVLSVMMIAIFFVTSADSGILVMNSISSGNKPNTPAWQNAFWGVLLALTAIALLYAGGLSSLQTMTLISALPFGLIMLLLCFGLMRAVHTDVLYYSIKIPYGSSHWDGRHWQQRLEQIITFSQKTDVMRFFAEKVQPAFEELQQEFDKNGIQADILKGTRGKQSMELHIPHDRIRNFRYGVSIEKQTISDYLIDDDNTPDVENSTHYVPVTYYSDGRSGNDIQYLSKEELIADVLREYERYITLVADEQKAMMFEDKKRFHMI</sequence>
<comment type="caution">
    <text evidence="9">The sequence shown here is derived from an EMBL/GenBank/DDBJ whole genome shotgun (WGS) entry which is preliminary data.</text>
</comment>
<dbReference type="GO" id="GO:0005886">
    <property type="term" value="C:plasma membrane"/>
    <property type="evidence" value="ECO:0007669"/>
    <property type="project" value="UniProtKB-SubCell"/>
</dbReference>
<evidence type="ECO:0000256" key="2">
    <source>
        <dbReference type="ARBA" id="ARBA00005658"/>
    </source>
</evidence>
<evidence type="ECO:0000256" key="5">
    <source>
        <dbReference type="ARBA" id="ARBA00022692"/>
    </source>
</evidence>
<feature type="transmembrane region" description="Helical" evidence="8">
    <location>
        <begin position="262"/>
        <end position="285"/>
    </location>
</feature>
<keyword evidence="4" id="KW-1003">Cell membrane</keyword>
<evidence type="ECO:0000256" key="7">
    <source>
        <dbReference type="ARBA" id="ARBA00023136"/>
    </source>
</evidence>
<organism evidence="9 10">
    <name type="scientific">Hallella bergensis DSM 17361</name>
    <dbReference type="NCBI Taxonomy" id="585502"/>
    <lineage>
        <taxon>Bacteria</taxon>
        <taxon>Pseudomonadati</taxon>
        <taxon>Bacteroidota</taxon>
        <taxon>Bacteroidia</taxon>
        <taxon>Bacteroidales</taxon>
        <taxon>Prevotellaceae</taxon>
        <taxon>Hallella</taxon>
    </lineage>
</organism>
<evidence type="ECO:0000256" key="4">
    <source>
        <dbReference type="ARBA" id="ARBA00022475"/>
    </source>
</evidence>
<evidence type="ECO:0000313" key="10">
    <source>
        <dbReference type="Proteomes" id="UP000003160"/>
    </source>
</evidence>
<evidence type="ECO:0000256" key="6">
    <source>
        <dbReference type="ARBA" id="ARBA00022989"/>
    </source>
</evidence>